<proteinExistence type="predicted"/>
<keyword evidence="2" id="KW-1185">Reference proteome</keyword>
<gene>
    <name evidence="1" type="ORF">V6N11_064920</name>
</gene>
<protein>
    <submittedName>
        <fullName evidence="1">Uncharacterized protein</fullName>
    </submittedName>
</protein>
<accession>A0ABR2SIP4</accession>
<name>A0ABR2SIP4_9ROSI</name>
<evidence type="ECO:0000313" key="2">
    <source>
        <dbReference type="Proteomes" id="UP001396334"/>
    </source>
</evidence>
<dbReference type="Proteomes" id="UP001396334">
    <property type="component" value="Unassembled WGS sequence"/>
</dbReference>
<reference evidence="1 2" key="1">
    <citation type="journal article" date="2024" name="G3 (Bethesda)">
        <title>Genome assembly of Hibiscus sabdariffa L. provides insights into metabolisms of medicinal natural products.</title>
        <authorList>
            <person name="Kim T."/>
        </authorList>
    </citation>
    <scope>NUCLEOTIDE SEQUENCE [LARGE SCALE GENOMIC DNA]</scope>
    <source>
        <strain evidence="1">TK-2024</strain>
        <tissue evidence="1">Old leaves</tissue>
    </source>
</reference>
<dbReference type="EMBL" id="JBBPBN010000014">
    <property type="protein sequence ID" value="KAK9025019.1"/>
    <property type="molecule type" value="Genomic_DNA"/>
</dbReference>
<organism evidence="1 2">
    <name type="scientific">Hibiscus sabdariffa</name>
    <name type="common">roselle</name>
    <dbReference type="NCBI Taxonomy" id="183260"/>
    <lineage>
        <taxon>Eukaryota</taxon>
        <taxon>Viridiplantae</taxon>
        <taxon>Streptophyta</taxon>
        <taxon>Embryophyta</taxon>
        <taxon>Tracheophyta</taxon>
        <taxon>Spermatophyta</taxon>
        <taxon>Magnoliopsida</taxon>
        <taxon>eudicotyledons</taxon>
        <taxon>Gunneridae</taxon>
        <taxon>Pentapetalae</taxon>
        <taxon>rosids</taxon>
        <taxon>malvids</taxon>
        <taxon>Malvales</taxon>
        <taxon>Malvaceae</taxon>
        <taxon>Malvoideae</taxon>
        <taxon>Hibiscus</taxon>
    </lineage>
</organism>
<comment type="caution">
    <text evidence="1">The sequence shown here is derived from an EMBL/GenBank/DDBJ whole genome shotgun (WGS) entry which is preliminary data.</text>
</comment>
<evidence type="ECO:0000313" key="1">
    <source>
        <dbReference type="EMBL" id="KAK9025019.1"/>
    </source>
</evidence>
<dbReference type="PANTHER" id="PTHR35737">
    <property type="entry name" value="CRYPTIC LOCI REGULATOR"/>
    <property type="match status" value="1"/>
</dbReference>
<dbReference type="PANTHER" id="PTHR35737:SF1">
    <property type="entry name" value="CRYPTIC LOCI REGULATOR"/>
    <property type="match status" value="1"/>
</dbReference>
<sequence>MVIHDVSNLCDIAEAICNAQEERLNRTYFDLPIWASPRHLMASLCDDGSNVQEERLNQTYFDLPIWASPGGLVCSW</sequence>